<feature type="binding site" evidence="2">
    <location>
        <position position="103"/>
    </location>
    <ligand>
        <name>Fe cation</name>
        <dbReference type="ChEBI" id="CHEBI:24875"/>
    </ligand>
</feature>
<evidence type="ECO:0000256" key="1">
    <source>
        <dbReference type="ARBA" id="ARBA00008416"/>
    </source>
</evidence>
<keyword evidence="7" id="KW-1185">Reference proteome</keyword>
<name>A0A517PE17_9PLAN</name>
<proteinExistence type="inferred from homology"/>
<evidence type="ECO:0000259" key="5">
    <source>
        <dbReference type="Pfam" id="PF17954"/>
    </source>
</evidence>
<feature type="binding site" evidence="2">
    <location>
        <position position="101"/>
    </location>
    <ligand>
        <name>Fe cation</name>
        <dbReference type="ChEBI" id="CHEBI:24875"/>
    </ligand>
</feature>
<dbReference type="PIRSF" id="PIRSF006232">
    <property type="entry name" value="Pirin"/>
    <property type="match status" value="1"/>
</dbReference>
<sequence length="243" mass="25797">MLTLRKAGDRGHFDHGWLDTFHTFSFAAYQNAQWTRFRSLRVLNEDRVSPDHGFGTHGHSEMEIVTVVVSGTLAHKDSAGGRGELPRGGVQAMSAGVGLTHSEFNPSKDEPVHFVQIWLLPDEPGGRPTYGDGRVEDADRTGLLLPLVTGTGQSARLAGSGPGLKIRADAAVLSGLLPAGTEVVHEFDAHNGEPRHGWVQVISGTVTVNGAHLTAGDGVGLTDEAVMHLTATEDAEVLAFDLA</sequence>
<dbReference type="Proteomes" id="UP000318741">
    <property type="component" value="Chromosome"/>
</dbReference>
<feature type="binding site" evidence="2">
    <location>
        <position position="57"/>
    </location>
    <ligand>
        <name>Fe cation</name>
        <dbReference type="ChEBI" id="CHEBI:24875"/>
    </ligand>
</feature>
<dbReference type="Pfam" id="PF17954">
    <property type="entry name" value="Pirin_C_2"/>
    <property type="match status" value="1"/>
</dbReference>
<comment type="cofactor">
    <cofactor evidence="2">
        <name>Fe cation</name>
        <dbReference type="ChEBI" id="CHEBI:24875"/>
    </cofactor>
    <text evidence="2">Binds 1 Fe cation per subunit.</text>
</comment>
<dbReference type="Pfam" id="PF02678">
    <property type="entry name" value="Pirin"/>
    <property type="match status" value="1"/>
</dbReference>
<dbReference type="InterPro" id="IPR003829">
    <property type="entry name" value="Pirin_N_dom"/>
</dbReference>
<dbReference type="InterPro" id="IPR014710">
    <property type="entry name" value="RmlC-like_jellyroll"/>
</dbReference>
<dbReference type="EC" id="1.13.11.24" evidence="6"/>
<evidence type="ECO:0000256" key="2">
    <source>
        <dbReference type="PIRSR" id="PIRSR006232-1"/>
    </source>
</evidence>
<dbReference type="GO" id="GO:0008127">
    <property type="term" value="F:quercetin 2,3-dioxygenase activity"/>
    <property type="evidence" value="ECO:0007669"/>
    <property type="project" value="UniProtKB-EC"/>
</dbReference>
<evidence type="ECO:0000313" key="7">
    <source>
        <dbReference type="Proteomes" id="UP000318741"/>
    </source>
</evidence>
<dbReference type="GO" id="GO:0046872">
    <property type="term" value="F:metal ion binding"/>
    <property type="evidence" value="ECO:0007669"/>
    <property type="project" value="UniProtKB-KW"/>
</dbReference>
<feature type="domain" description="Pirin N-terminal" evidence="4">
    <location>
        <begin position="11"/>
        <end position="119"/>
    </location>
</feature>
<dbReference type="PANTHER" id="PTHR43212:SF3">
    <property type="entry name" value="QUERCETIN 2,3-DIOXYGENASE"/>
    <property type="match status" value="1"/>
</dbReference>
<feature type="domain" description="Quercetin 2,3-dioxygenase C-terminal cupin" evidence="5">
    <location>
        <begin position="162"/>
        <end position="242"/>
    </location>
</feature>
<comment type="similarity">
    <text evidence="1 3">Belongs to the pirin family.</text>
</comment>
<keyword evidence="6" id="KW-0560">Oxidoreductase</keyword>
<dbReference type="EMBL" id="CP036265">
    <property type="protein sequence ID" value="QDT17591.1"/>
    <property type="molecule type" value="Genomic_DNA"/>
</dbReference>
<dbReference type="OrthoDB" id="321327at2"/>
<keyword evidence="2" id="KW-0479">Metal-binding</keyword>
<accession>A0A517PE17</accession>
<dbReference type="AlphaFoldDB" id="A0A517PE17"/>
<protein>
    <submittedName>
        <fullName evidence="6">Quercetin 2,3-dioxygenase</fullName>
        <ecNumber evidence="6">1.13.11.24</ecNumber>
    </submittedName>
</protein>
<dbReference type="InterPro" id="IPR011051">
    <property type="entry name" value="RmlC_Cupin_sf"/>
</dbReference>
<dbReference type="PANTHER" id="PTHR43212">
    <property type="entry name" value="QUERCETIN 2,3-DIOXYGENASE"/>
    <property type="match status" value="1"/>
</dbReference>
<dbReference type="InterPro" id="IPR041602">
    <property type="entry name" value="Quercetinase_C"/>
</dbReference>
<dbReference type="SUPFAM" id="SSF51182">
    <property type="entry name" value="RmlC-like cupins"/>
    <property type="match status" value="1"/>
</dbReference>
<organism evidence="6 7">
    <name type="scientific">Alienimonas californiensis</name>
    <dbReference type="NCBI Taxonomy" id="2527989"/>
    <lineage>
        <taxon>Bacteria</taxon>
        <taxon>Pseudomonadati</taxon>
        <taxon>Planctomycetota</taxon>
        <taxon>Planctomycetia</taxon>
        <taxon>Planctomycetales</taxon>
        <taxon>Planctomycetaceae</taxon>
        <taxon>Alienimonas</taxon>
    </lineage>
</organism>
<keyword evidence="6" id="KW-0223">Dioxygenase</keyword>
<dbReference type="Gene3D" id="2.60.120.10">
    <property type="entry name" value="Jelly Rolls"/>
    <property type="match status" value="2"/>
</dbReference>
<dbReference type="CDD" id="cd02910">
    <property type="entry name" value="cupin_Yhhw_N"/>
    <property type="match status" value="1"/>
</dbReference>
<evidence type="ECO:0000313" key="6">
    <source>
        <dbReference type="EMBL" id="QDT17591.1"/>
    </source>
</evidence>
<gene>
    <name evidence="6" type="primary">yhhW_2</name>
    <name evidence="6" type="ORF">CA12_37190</name>
</gene>
<dbReference type="InterPro" id="IPR012093">
    <property type="entry name" value="Pirin"/>
</dbReference>
<evidence type="ECO:0000256" key="3">
    <source>
        <dbReference type="RuleBase" id="RU003457"/>
    </source>
</evidence>
<keyword evidence="2" id="KW-0408">Iron</keyword>
<dbReference type="KEGG" id="acaf:CA12_37190"/>
<dbReference type="CDD" id="cd20311">
    <property type="entry name" value="cupin_Yhhw_C"/>
    <property type="match status" value="1"/>
</dbReference>
<reference evidence="6 7" key="1">
    <citation type="submission" date="2019-02" db="EMBL/GenBank/DDBJ databases">
        <title>Deep-cultivation of Planctomycetes and their phenomic and genomic characterization uncovers novel biology.</title>
        <authorList>
            <person name="Wiegand S."/>
            <person name="Jogler M."/>
            <person name="Boedeker C."/>
            <person name="Pinto D."/>
            <person name="Vollmers J."/>
            <person name="Rivas-Marin E."/>
            <person name="Kohn T."/>
            <person name="Peeters S.H."/>
            <person name="Heuer A."/>
            <person name="Rast P."/>
            <person name="Oberbeckmann S."/>
            <person name="Bunk B."/>
            <person name="Jeske O."/>
            <person name="Meyerdierks A."/>
            <person name="Storesund J.E."/>
            <person name="Kallscheuer N."/>
            <person name="Luecker S."/>
            <person name="Lage O.M."/>
            <person name="Pohl T."/>
            <person name="Merkel B.J."/>
            <person name="Hornburger P."/>
            <person name="Mueller R.-W."/>
            <person name="Bruemmer F."/>
            <person name="Labrenz M."/>
            <person name="Spormann A.M."/>
            <person name="Op den Camp H."/>
            <person name="Overmann J."/>
            <person name="Amann R."/>
            <person name="Jetten M.S.M."/>
            <person name="Mascher T."/>
            <person name="Medema M.H."/>
            <person name="Devos D.P."/>
            <person name="Kaster A.-K."/>
            <person name="Ovreas L."/>
            <person name="Rohde M."/>
            <person name="Galperin M.Y."/>
            <person name="Jogler C."/>
        </authorList>
    </citation>
    <scope>NUCLEOTIDE SEQUENCE [LARGE SCALE GENOMIC DNA]</scope>
    <source>
        <strain evidence="6 7">CA12</strain>
    </source>
</reference>
<feature type="binding site" evidence="2">
    <location>
        <position position="59"/>
    </location>
    <ligand>
        <name>Fe cation</name>
        <dbReference type="ChEBI" id="CHEBI:24875"/>
    </ligand>
</feature>
<dbReference type="RefSeq" id="WP_145360466.1">
    <property type="nucleotide sequence ID" value="NZ_CP036265.1"/>
</dbReference>
<evidence type="ECO:0000259" key="4">
    <source>
        <dbReference type="Pfam" id="PF02678"/>
    </source>
</evidence>